<dbReference type="InterPro" id="IPR043502">
    <property type="entry name" value="DNA/RNA_pol_sf"/>
</dbReference>
<dbReference type="AlphaFoldDB" id="A0A085M0J5"/>
<dbReference type="EMBL" id="KL363249">
    <property type="protein sequence ID" value="KFD50741.1"/>
    <property type="molecule type" value="Genomic_DNA"/>
</dbReference>
<accession>A0A085M0J5</accession>
<dbReference type="SUPFAM" id="SSF56672">
    <property type="entry name" value="DNA/RNA polymerases"/>
    <property type="match status" value="1"/>
</dbReference>
<dbReference type="Gene3D" id="3.30.70.270">
    <property type="match status" value="1"/>
</dbReference>
<proteinExistence type="predicted"/>
<protein>
    <recommendedName>
        <fullName evidence="4">Reverse transcriptase/retrotransposon-derived protein RNase H-like domain-containing protein</fullName>
    </recommendedName>
</protein>
<dbReference type="PANTHER" id="PTHR33064:SF37">
    <property type="entry name" value="RIBONUCLEASE H"/>
    <property type="match status" value="1"/>
</dbReference>
<dbReference type="EMBL" id="KL367579">
    <property type="protein sequence ID" value="KFD63149.1"/>
    <property type="molecule type" value="Genomic_DNA"/>
</dbReference>
<reference evidence="1 3" key="1">
    <citation type="journal article" date="2014" name="Nat. Genet.">
        <title>Genome and transcriptome of the porcine whipworm Trichuris suis.</title>
        <authorList>
            <person name="Jex A.R."/>
            <person name="Nejsum P."/>
            <person name="Schwarz E.M."/>
            <person name="Hu L."/>
            <person name="Young N.D."/>
            <person name="Hall R.S."/>
            <person name="Korhonen P.K."/>
            <person name="Liao S."/>
            <person name="Thamsborg S."/>
            <person name="Xia J."/>
            <person name="Xu P."/>
            <person name="Wang S."/>
            <person name="Scheerlinck J.P."/>
            <person name="Hofmann A."/>
            <person name="Sternberg P.W."/>
            <person name="Wang J."/>
            <person name="Gasser R.B."/>
        </authorList>
    </citation>
    <scope>NUCLEOTIDE SEQUENCE [LARGE SCALE GENOMIC DNA]</scope>
    <source>
        <strain evidence="2">DCEP-RM93F</strain>
        <strain evidence="1">DCEP-RM93M</strain>
    </source>
</reference>
<dbReference type="InterPro" id="IPR051320">
    <property type="entry name" value="Viral_Replic_Matur_Polypro"/>
</dbReference>
<dbReference type="Proteomes" id="UP000030758">
    <property type="component" value="Unassembled WGS sequence"/>
</dbReference>
<evidence type="ECO:0000313" key="2">
    <source>
        <dbReference type="EMBL" id="KFD63149.1"/>
    </source>
</evidence>
<dbReference type="InterPro" id="IPR043128">
    <property type="entry name" value="Rev_trsase/Diguanyl_cyclase"/>
</dbReference>
<organism evidence="1 3">
    <name type="scientific">Trichuris suis</name>
    <name type="common">pig whipworm</name>
    <dbReference type="NCBI Taxonomy" id="68888"/>
    <lineage>
        <taxon>Eukaryota</taxon>
        <taxon>Metazoa</taxon>
        <taxon>Ecdysozoa</taxon>
        <taxon>Nematoda</taxon>
        <taxon>Enoplea</taxon>
        <taxon>Dorylaimia</taxon>
        <taxon>Trichinellida</taxon>
        <taxon>Trichuridae</taxon>
        <taxon>Trichuris</taxon>
    </lineage>
</organism>
<keyword evidence="3" id="KW-1185">Reference proteome</keyword>
<dbReference type="Proteomes" id="UP000030764">
    <property type="component" value="Unassembled WGS sequence"/>
</dbReference>
<evidence type="ECO:0008006" key="4">
    <source>
        <dbReference type="Google" id="ProtNLM"/>
    </source>
</evidence>
<evidence type="ECO:0000313" key="1">
    <source>
        <dbReference type="EMBL" id="KFD50741.1"/>
    </source>
</evidence>
<dbReference type="PANTHER" id="PTHR33064">
    <property type="entry name" value="POL PROTEIN"/>
    <property type="match status" value="1"/>
</dbReference>
<evidence type="ECO:0000313" key="3">
    <source>
        <dbReference type="Proteomes" id="UP000030764"/>
    </source>
</evidence>
<sequence>MFSNERVSVDPLQTADVAKWRQPAVTDVRRLIRLASYYRYYIKDFAAIAKPPHQLTEDRAKLSWDAQCDEASNLLKKALVIPRMLAAPDFS</sequence>
<name>A0A085M0J5_9BILA</name>
<gene>
    <name evidence="1" type="ORF">M513_08397</name>
    <name evidence="2" type="ORF">M514_08397</name>
</gene>